<proteinExistence type="predicted"/>
<keyword evidence="1" id="KW-0472">Membrane</keyword>
<organism evidence="3">
    <name type="scientific">freshwater metagenome</name>
    <dbReference type="NCBI Taxonomy" id="449393"/>
    <lineage>
        <taxon>unclassified sequences</taxon>
        <taxon>metagenomes</taxon>
        <taxon>ecological metagenomes</taxon>
    </lineage>
</organism>
<evidence type="ECO:0000313" key="4">
    <source>
        <dbReference type="EMBL" id="CAB5026705.1"/>
    </source>
</evidence>
<dbReference type="Pfam" id="PF13354">
    <property type="entry name" value="Beta-lactamase2"/>
    <property type="match status" value="1"/>
</dbReference>
<dbReference type="SUPFAM" id="SSF56601">
    <property type="entry name" value="beta-lactamase/transpeptidase-like"/>
    <property type="match status" value="1"/>
</dbReference>
<dbReference type="EMBL" id="CAFBPM010000012">
    <property type="protein sequence ID" value="CAB5026705.1"/>
    <property type="molecule type" value="Genomic_DNA"/>
</dbReference>
<dbReference type="InterPro" id="IPR045155">
    <property type="entry name" value="Beta-lactam_cat"/>
</dbReference>
<dbReference type="PANTHER" id="PTHR35333:SF3">
    <property type="entry name" value="BETA-LACTAMASE-TYPE TRANSPEPTIDASE FOLD CONTAINING PROTEIN"/>
    <property type="match status" value="1"/>
</dbReference>
<dbReference type="AlphaFoldDB" id="A0A6J7CQK8"/>
<dbReference type="GO" id="GO:0046677">
    <property type="term" value="P:response to antibiotic"/>
    <property type="evidence" value="ECO:0007669"/>
    <property type="project" value="InterPro"/>
</dbReference>
<dbReference type="InterPro" id="IPR000871">
    <property type="entry name" value="Beta-lactam_class-A"/>
</dbReference>
<sequence length="322" mass="34489">MAAHRAQHRRRPSRRHQITTRAVSSLVVCGVAVVGCYLVLGARSHGLEAVSSVANNKLAAAPSPPPPNQDPFASPQITSYLQGRSGEITAALYNVTTGETYTYHPGLAQATASMVKIDILAALLYKTQNQHRSLTPQESKAVTAMIEASDNDAASSLFDEVGQMPGLASFNSTIGMSETVGNWGWGLTKTTPVDQLSLLKTIVLPNSVLTPSSQSYEQNLMEHVYDNERFGVAQGPPSSARVGLKNGWYNEPTTGWQINSAGYVQLGSTFYFLVIETAHNPGQIYGEQTTSGLSSLIWSFESQPPGTETHGPTLNAVATQVP</sequence>
<evidence type="ECO:0000259" key="2">
    <source>
        <dbReference type="Pfam" id="PF13354"/>
    </source>
</evidence>
<name>A0A6J7CQK8_9ZZZZ</name>
<evidence type="ECO:0000256" key="1">
    <source>
        <dbReference type="SAM" id="Phobius"/>
    </source>
</evidence>
<dbReference type="InterPro" id="IPR012338">
    <property type="entry name" value="Beta-lactam/transpept-like"/>
</dbReference>
<dbReference type="PANTHER" id="PTHR35333">
    <property type="entry name" value="BETA-LACTAMASE"/>
    <property type="match status" value="1"/>
</dbReference>
<dbReference type="EMBL" id="CAFBLT010000001">
    <property type="protein sequence ID" value="CAB4860060.1"/>
    <property type="molecule type" value="Genomic_DNA"/>
</dbReference>
<protein>
    <submittedName>
        <fullName evidence="3">Unannotated protein</fullName>
    </submittedName>
</protein>
<keyword evidence="1" id="KW-1133">Transmembrane helix</keyword>
<dbReference type="GO" id="GO:0008800">
    <property type="term" value="F:beta-lactamase activity"/>
    <property type="evidence" value="ECO:0007669"/>
    <property type="project" value="InterPro"/>
</dbReference>
<dbReference type="GO" id="GO:0030655">
    <property type="term" value="P:beta-lactam antibiotic catabolic process"/>
    <property type="evidence" value="ECO:0007669"/>
    <property type="project" value="InterPro"/>
</dbReference>
<evidence type="ECO:0000313" key="3">
    <source>
        <dbReference type="EMBL" id="CAB4860060.1"/>
    </source>
</evidence>
<gene>
    <name evidence="3" type="ORF">UFOPK3427_00126</name>
    <name evidence="4" type="ORF">UFOPK4112_01275</name>
</gene>
<reference evidence="3" key="1">
    <citation type="submission" date="2020-05" db="EMBL/GenBank/DDBJ databases">
        <authorList>
            <person name="Chiriac C."/>
            <person name="Salcher M."/>
            <person name="Ghai R."/>
            <person name="Kavagutti S V."/>
        </authorList>
    </citation>
    <scope>NUCLEOTIDE SEQUENCE</scope>
</reference>
<dbReference type="Gene3D" id="3.40.710.10">
    <property type="entry name" value="DD-peptidase/beta-lactamase superfamily"/>
    <property type="match status" value="1"/>
</dbReference>
<keyword evidence="1" id="KW-0812">Transmembrane</keyword>
<accession>A0A6J7CQK8</accession>
<feature type="transmembrane region" description="Helical" evidence="1">
    <location>
        <begin position="21"/>
        <end position="40"/>
    </location>
</feature>
<feature type="domain" description="Beta-lactamase class A catalytic" evidence="2">
    <location>
        <begin position="140"/>
        <end position="266"/>
    </location>
</feature>